<keyword evidence="4" id="KW-1185">Reference proteome</keyword>
<dbReference type="PROSITE" id="PS01148">
    <property type="entry name" value="UPF0033"/>
    <property type="match status" value="1"/>
</dbReference>
<dbReference type="Pfam" id="PF01206">
    <property type="entry name" value="TusA"/>
    <property type="match status" value="1"/>
</dbReference>
<dbReference type="Gene3D" id="3.30.110.40">
    <property type="entry name" value="TusA-like domain"/>
    <property type="match status" value="1"/>
</dbReference>
<dbReference type="OrthoDB" id="9797352at2"/>
<sequence>MKLKTIDARGRSCPEPVLMTKKAVALNSEGIQVLVDNTAACENIKRFGSHSGYKVEVAEKGEDFVLTLKK</sequence>
<dbReference type="SUPFAM" id="SSF64307">
    <property type="entry name" value="SirA-like"/>
    <property type="match status" value="1"/>
</dbReference>
<dbReference type="PANTHER" id="PTHR33279:SF6">
    <property type="entry name" value="SULFUR CARRIER PROTEIN YEDF-RELATED"/>
    <property type="match status" value="1"/>
</dbReference>
<dbReference type="CDD" id="cd03421">
    <property type="entry name" value="SirA_like_N"/>
    <property type="match status" value="1"/>
</dbReference>
<evidence type="ECO:0000313" key="3">
    <source>
        <dbReference type="EMBL" id="SHJ42505.1"/>
    </source>
</evidence>
<reference evidence="4" key="1">
    <citation type="submission" date="2016-11" db="EMBL/GenBank/DDBJ databases">
        <authorList>
            <person name="Varghese N."/>
            <person name="Submissions S."/>
        </authorList>
    </citation>
    <scope>NUCLEOTIDE SEQUENCE [LARGE SCALE GENOMIC DNA]</scope>
    <source>
        <strain evidence="4">DSM 17957</strain>
    </source>
</reference>
<dbReference type="STRING" id="1121919.SAMN02745975_02067"/>
<dbReference type="InterPro" id="IPR036868">
    <property type="entry name" value="TusA-like_sf"/>
</dbReference>
<dbReference type="PANTHER" id="PTHR33279">
    <property type="entry name" value="SULFUR CARRIER PROTEIN YEDF-RELATED"/>
    <property type="match status" value="1"/>
</dbReference>
<dbReference type="EMBL" id="FQZV01000024">
    <property type="protein sequence ID" value="SHJ42505.1"/>
    <property type="molecule type" value="Genomic_DNA"/>
</dbReference>
<evidence type="ECO:0000313" key="4">
    <source>
        <dbReference type="Proteomes" id="UP000184536"/>
    </source>
</evidence>
<accession>A0A1M6J769</accession>
<dbReference type="InterPro" id="IPR001455">
    <property type="entry name" value="TusA-like"/>
</dbReference>
<protein>
    <submittedName>
        <fullName evidence="3">TusA-related sulfurtransferase</fullName>
    </submittedName>
</protein>
<dbReference type="GO" id="GO:0016740">
    <property type="term" value="F:transferase activity"/>
    <property type="evidence" value="ECO:0007669"/>
    <property type="project" value="UniProtKB-KW"/>
</dbReference>
<comment type="similarity">
    <text evidence="1">Belongs to the sulfur carrier protein TusA family.</text>
</comment>
<dbReference type="AlphaFoldDB" id="A0A1M6J769"/>
<gene>
    <name evidence="3" type="ORF">SAMN02745975_02067</name>
</gene>
<evidence type="ECO:0000256" key="1">
    <source>
        <dbReference type="ARBA" id="ARBA00008984"/>
    </source>
</evidence>
<organism evidence="3 4">
    <name type="scientific">Geosporobacter subterraneus DSM 17957</name>
    <dbReference type="NCBI Taxonomy" id="1121919"/>
    <lineage>
        <taxon>Bacteria</taxon>
        <taxon>Bacillati</taxon>
        <taxon>Bacillota</taxon>
        <taxon>Clostridia</taxon>
        <taxon>Peptostreptococcales</taxon>
        <taxon>Thermotaleaceae</taxon>
        <taxon>Geosporobacter</taxon>
    </lineage>
</organism>
<feature type="domain" description="UPF0033" evidence="2">
    <location>
        <begin position="6"/>
        <end position="30"/>
    </location>
</feature>
<dbReference type="RefSeq" id="WP_110941206.1">
    <property type="nucleotide sequence ID" value="NZ_FQZV01000024.1"/>
</dbReference>
<proteinExistence type="inferred from homology"/>
<keyword evidence="3" id="KW-0808">Transferase</keyword>
<evidence type="ECO:0000259" key="2">
    <source>
        <dbReference type="PROSITE" id="PS01148"/>
    </source>
</evidence>
<dbReference type="Proteomes" id="UP000184536">
    <property type="component" value="Unassembled WGS sequence"/>
</dbReference>
<name>A0A1M6J769_9FIRM</name>